<sequence>MKTAIIYATSRGTTEKAANILMNELHSDVTLINLKKEKSIHLSTYDSVILGSSIHAGMVQGKMKKFININQEELQSKKLGLFICCMYDGEKAKLQFEMAYPEQLRKNAVATGIFGGEFDFAKMNFLEKFIVKVVDQKASNISTLSQQEIKKFANAFNDNLSLV</sequence>
<evidence type="ECO:0000313" key="2">
    <source>
        <dbReference type="EMBL" id="OIJ19420.1"/>
    </source>
</evidence>
<dbReference type="GO" id="GO:0006783">
    <property type="term" value="P:heme biosynthetic process"/>
    <property type="evidence" value="ECO:0007669"/>
    <property type="project" value="TreeGrafter"/>
</dbReference>
<feature type="domain" description="Flavodoxin" evidence="1">
    <location>
        <begin position="5"/>
        <end position="137"/>
    </location>
</feature>
<dbReference type="PANTHER" id="PTHR38030:SF2">
    <property type="entry name" value="PROTOPORPHYRINOGEN IX DEHYDROGENASE [QUINONE]"/>
    <property type="match status" value="1"/>
</dbReference>
<dbReference type="GO" id="GO:0009055">
    <property type="term" value="F:electron transfer activity"/>
    <property type="evidence" value="ECO:0007669"/>
    <property type="project" value="InterPro"/>
</dbReference>
<dbReference type="PROSITE" id="PS00201">
    <property type="entry name" value="FLAVODOXIN"/>
    <property type="match status" value="1"/>
</dbReference>
<dbReference type="InterPro" id="IPR001226">
    <property type="entry name" value="Flavodoxin_CS"/>
</dbReference>
<gene>
    <name evidence="2" type="ORF">BKP45_13320</name>
</gene>
<dbReference type="InterPro" id="IPR029039">
    <property type="entry name" value="Flavoprotein-like_sf"/>
</dbReference>
<dbReference type="STRING" id="472963.BKP45_13320"/>
<evidence type="ECO:0000259" key="1">
    <source>
        <dbReference type="Pfam" id="PF12724"/>
    </source>
</evidence>
<protein>
    <submittedName>
        <fullName evidence="2">Flavodoxin</fullName>
    </submittedName>
</protein>
<dbReference type="OrthoDB" id="2146857at2"/>
<dbReference type="PANTHER" id="PTHR38030">
    <property type="entry name" value="PROTOPORPHYRINOGEN IX DEHYDROGENASE [MENAQUINONE]"/>
    <property type="match status" value="1"/>
</dbReference>
<proteinExistence type="predicted"/>
<dbReference type="SUPFAM" id="SSF52218">
    <property type="entry name" value="Flavoproteins"/>
    <property type="match status" value="1"/>
</dbReference>
<organism evidence="2 3">
    <name type="scientific">Anaerobacillus alkalidiazotrophicus</name>
    <dbReference type="NCBI Taxonomy" id="472963"/>
    <lineage>
        <taxon>Bacteria</taxon>
        <taxon>Bacillati</taxon>
        <taxon>Bacillota</taxon>
        <taxon>Bacilli</taxon>
        <taxon>Bacillales</taxon>
        <taxon>Bacillaceae</taxon>
        <taxon>Anaerobacillus</taxon>
    </lineage>
</organism>
<reference evidence="2 3" key="1">
    <citation type="submission" date="2016-10" db="EMBL/GenBank/DDBJ databases">
        <title>Draft genome sequences of four alkaliphilic bacteria belonging to the Anaerobacillus genus.</title>
        <authorList>
            <person name="Bassil N.M."/>
            <person name="Lloyd J.R."/>
        </authorList>
    </citation>
    <scope>NUCLEOTIDE SEQUENCE [LARGE SCALE GENOMIC DNA]</scope>
    <source>
        <strain evidence="2 3">DSM 22531</strain>
    </source>
</reference>
<comment type="caution">
    <text evidence="2">The sequence shown here is derived from an EMBL/GenBank/DDBJ whole genome shotgun (WGS) entry which is preliminary data.</text>
</comment>
<dbReference type="InterPro" id="IPR026816">
    <property type="entry name" value="Flavodoxin_dom"/>
</dbReference>
<dbReference type="Pfam" id="PF12724">
    <property type="entry name" value="Flavodoxin_5"/>
    <property type="match status" value="1"/>
</dbReference>
<dbReference type="AlphaFoldDB" id="A0A1S2M4J2"/>
<dbReference type="Proteomes" id="UP000180057">
    <property type="component" value="Unassembled WGS sequence"/>
</dbReference>
<dbReference type="Gene3D" id="3.40.50.360">
    <property type="match status" value="1"/>
</dbReference>
<dbReference type="EMBL" id="MLQS01000018">
    <property type="protein sequence ID" value="OIJ19420.1"/>
    <property type="molecule type" value="Genomic_DNA"/>
</dbReference>
<accession>A0A1S2M4J2</accession>
<dbReference type="GO" id="GO:0070819">
    <property type="term" value="F:menaquinone-dependent protoporphyrinogen oxidase activity"/>
    <property type="evidence" value="ECO:0007669"/>
    <property type="project" value="TreeGrafter"/>
</dbReference>
<keyword evidence="3" id="KW-1185">Reference proteome</keyword>
<dbReference type="InterPro" id="IPR052200">
    <property type="entry name" value="Protoporphyrinogen_IX_DH"/>
</dbReference>
<name>A0A1S2M4J2_9BACI</name>
<evidence type="ECO:0000313" key="3">
    <source>
        <dbReference type="Proteomes" id="UP000180057"/>
    </source>
</evidence>
<dbReference type="RefSeq" id="WP_071390187.1">
    <property type="nucleotide sequence ID" value="NZ_MLQS01000018.1"/>
</dbReference>
<dbReference type="GO" id="GO:0010181">
    <property type="term" value="F:FMN binding"/>
    <property type="evidence" value="ECO:0007669"/>
    <property type="project" value="InterPro"/>
</dbReference>